<dbReference type="Pfam" id="PF23121">
    <property type="entry name" value="SPOC_AIPP2"/>
    <property type="match status" value="1"/>
</dbReference>
<dbReference type="GO" id="GO:0016020">
    <property type="term" value="C:membrane"/>
    <property type="evidence" value="ECO:0007669"/>
    <property type="project" value="UniProtKB-SubCell"/>
</dbReference>
<gene>
    <name evidence="13" type="ORF">RHGRI_008849</name>
</gene>
<feature type="compositionally biased region" description="Acidic residues" evidence="10">
    <location>
        <begin position="1909"/>
        <end position="1918"/>
    </location>
</feature>
<evidence type="ECO:0000256" key="4">
    <source>
        <dbReference type="ARBA" id="ARBA00022771"/>
    </source>
</evidence>
<evidence type="ECO:0000256" key="5">
    <source>
        <dbReference type="ARBA" id="ARBA00022833"/>
    </source>
</evidence>
<dbReference type="PANTHER" id="PTHR15948">
    <property type="entry name" value="G-PROTEIN COUPLED RECEPTOR 89-RELATED"/>
    <property type="match status" value="1"/>
</dbReference>
<dbReference type="SMART" id="SM00249">
    <property type="entry name" value="PHD"/>
    <property type="match status" value="1"/>
</dbReference>
<feature type="compositionally biased region" description="Polar residues" evidence="10">
    <location>
        <begin position="1164"/>
        <end position="1177"/>
    </location>
</feature>
<evidence type="ECO:0000256" key="10">
    <source>
        <dbReference type="SAM" id="MobiDB-lite"/>
    </source>
</evidence>
<dbReference type="InterPro" id="IPR022535">
    <property type="entry name" value="Golgi_pH-regulator_cons_dom"/>
</dbReference>
<evidence type="ECO:0000256" key="6">
    <source>
        <dbReference type="ARBA" id="ARBA00022989"/>
    </source>
</evidence>
<keyword evidence="2 11" id="KW-0812">Transmembrane</keyword>
<feature type="region of interest" description="Disordered" evidence="10">
    <location>
        <begin position="1267"/>
        <end position="1309"/>
    </location>
</feature>
<name>A0AAV6L3C4_9ERIC</name>
<feature type="transmembrane region" description="Helical" evidence="11">
    <location>
        <begin position="73"/>
        <end position="92"/>
    </location>
</feature>
<evidence type="ECO:0000259" key="12">
    <source>
        <dbReference type="PROSITE" id="PS50016"/>
    </source>
</evidence>
<comment type="caution">
    <text evidence="13">The sequence shown here is derived from an EMBL/GenBank/DDBJ whole genome shotgun (WGS) entry which is preliminary data.</text>
</comment>
<dbReference type="InterPro" id="IPR001965">
    <property type="entry name" value="Znf_PHD"/>
</dbReference>
<feature type="compositionally biased region" description="Polar residues" evidence="10">
    <location>
        <begin position="935"/>
        <end position="948"/>
    </location>
</feature>
<dbReference type="InterPro" id="IPR011011">
    <property type="entry name" value="Znf_FYVE_PHD"/>
</dbReference>
<reference evidence="13" key="1">
    <citation type="submission" date="2020-08" db="EMBL/GenBank/DDBJ databases">
        <title>Plant Genome Project.</title>
        <authorList>
            <person name="Zhang R.-G."/>
        </authorList>
    </citation>
    <scope>NUCLEOTIDE SEQUENCE</scope>
    <source>
        <strain evidence="13">WSP0</strain>
        <tissue evidence="13">Leaf</tissue>
    </source>
</reference>
<feature type="transmembrane region" description="Helical" evidence="11">
    <location>
        <begin position="131"/>
        <end position="149"/>
    </location>
</feature>
<evidence type="ECO:0000256" key="7">
    <source>
        <dbReference type="ARBA" id="ARBA00023136"/>
    </source>
</evidence>
<feature type="region of interest" description="Disordered" evidence="10">
    <location>
        <begin position="830"/>
        <end position="888"/>
    </location>
</feature>
<keyword evidence="3" id="KW-0479">Metal-binding</keyword>
<keyword evidence="6 11" id="KW-1133">Transmembrane helix</keyword>
<feature type="compositionally biased region" description="Polar residues" evidence="10">
    <location>
        <begin position="570"/>
        <end position="579"/>
    </location>
</feature>
<evidence type="ECO:0000256" key="11">
    <source>
        <dbReference type="SAM" id="Phobius"/>
    </source>
</evidence>
<evidence type="ECO:0000313" key="14">
    <source>
        <dbReference type="Proteomes" id="UP000823749"/>
    </source>
</evidence>
<keyword evidence="9" id="KW-0175">Coiled coil</keyword>
<feature type="region of interest" description="Disordered" evidence="10">
    <location>
        <begin position="1164"/>
        <end position="1240"/>
    </location>
</feature>
<keyword evidence="5" id="KW-0862">Zinc</keyword>
<dbReference type="Proteomes" id="UP000823749">
    <property type="component" value="Chromosome 3"/>
</dbReference>
<dbReference type="PROSITE" id="PS50016">
    <property type="entry name" value="ZF_PHD_2"/>
    <property type="match status" value="1"/>
</dbReference>
<feature type="region of interest" description="Disordered" evidence="10">
    <location>
        <begin position="736"/>
        <end position="761"/>
    </location>
</feature>
<dbReference type="GO" id="GO:0008270">
    <property type="term" value="F:zinc ion binding"/>
    <property type="evidence" value="ECO:0007669"/>
    <property type="project" value="UniProtKB-KW"/>
</dbReference>
<dbReference type="InterPro" id="IPR013083">
    <property type="entry name" value="Znf_RING/FYVE/PHD"/>
</dbReference>
<feature type="compositionally biased region" description="Basic and acidic residues" evidence="10">
    <location>
        <begin position="1101"/>
        <end position="1112"/>
    </location>
</feature>
<dbReference type="Pfam" id="PF12537">
    <property type="entry name" value="GPHR_N"/>
    <property type="match status" value="1"/>
</dbReference>
<protein>
    <recommendedName>
        <fullName evidence="12">PHD-type domain-containing protein</fullName>
    </recommendedName>
</protein>
<dbReference type="PANTHER" id="PTHR15948:SF0">
    <property type="entry name" value="GOLGI PH REGULATOR A-RELATED"/>
    <property type="match status" value="1"/>
</dbReference>
<feature type="transmembrane region" description="Helical" evidence="11">
    <location>
        <begin position="41"/>
        <end position="61"/>
    </location>
</feature>
<dbReference type="InterPro" id="IPR015672">
    <property type="entry name" value="GPHR/GTG"/>
</dbReference>
<dbReference type="InterPro" id="IPR025969">
    <property type="entry name" value="ABA_GPCR_dom"/>
</dbReference>
<feature type="region of interest" description="Disordered" evidence="10">
    <location>
        <begin position="563"/>
        <end position="612"/>
    </location>
</feature>
<feature type="transmembrane region" description="Helical" evidence="11">
    <location>
        <begin position="6"/>
        <end position="29"/>
    </location>
</feature>
<keyword evidence="4 8" id="KW-0863">Zinc-finger</keyword>
<evidence type="ECO:0000256" key="9">
    <source>
        <dbReference type="SAM" id="Coils"/>
    </source>
</evidence>
<dbReference type="InterPro" id="IPR056280">
    <property type="entry name" value="AIPP2-like_SPOC"/>
</dbReference>
<feature type="compositionally biased region" description="Polar residues" evidence="10">
    <location>
        <begin position="1137"/>
        <end position="1147"/>
    </location>
</feature>
<feature type="transmembrane region" description="Helical" evidence="11">
    <location>
        <begin position="99"/>
        <end position="119"/>
    </location>
</feature>
<accession>A0AAV6L3C4</accession>
<dbReference type="SUPFAM" id="SSF57903">
    <property type="entry name" value="FYVE/PHD zinc finger"/>
    <property type="match status" value="1"/>
</dbReference>
<sequence length="1966" mass="217018">MGWGRAIYEGVVVVGSLSLLGWAGLWFLNRRLYKEYEEKRALVQIIFSVVFAFSCNLLQLVLFEIIPILSKEFSLSLSFFVVVVVVSIPARWVNWKVDLFCLILLLVFMLPYYHCYLMLCNNGVRKERAALGAILFLLAFLYGFWRMGIHFPMPSPDKGFFTMPQLVSRIGVIGVTVMAVLSGFGAVNLPYSYLSLFIREIGETEIKALERQLMQSIETCVAKKKKIILSQMEMERIQGSEEKLKARSFLKRIVGTVVRSVQDDQKEQDIKSMEAEVQALEELSKQLFLEIYELRQAKEAAAYSRTWRGHLQNLLGYACSVYCVYKMIRAGSVDPVTKMISIFLQFFDIGVNAALLSQNIANTPDWTNWQALVIYIPLIHWNLGGYISERIPVESNEDTEKSVDYLGGGRVALSILITGHQHSIAFSLPLAIGCVQFFFAVSRVGSGSSSNVVLLLSEIMGMYFLSSILLIRKSLATEYRSIETSLITPVLSGRYQMQGPVDETDCDIQANMVLSRDEKESNRHCKSRKVLMRAESGTCNMCSAPCSSCLHANRALMGSKADEFSDESSEGNAGSQYSVNDVVPVKRTPYRSGQNSASETSNLFSVNSNQDSLSENAESKACLRTGDVEMHQNLLSGVTGGDNQLLLKPQYNAGNRTLTKKFGDREVLESHGESISCVSSVNDAKVLASHDNRTMNGESHSCKNMMNLEAETDKVSGGLPTDAVNSPEQIEEIEVVKESRGLPGLKENSQPVDDSDESDIEEQDVKVCDICGDAGREDLLAICTRCSDGAEHTYCMRETMEKVPEGDWLCEECKFDEEIKDPKQDTTVTVDGYDKNQSSGQATPVEKPLEIDHTKIKKTLTDSDVEGNRPYKDILSGKAAGKRHADNTEVAATVKRQALETTVGLPKASSPSRIAALSRDLSFSNLDKGKVKSAHQLSSGTSSDNSKAAFSPKGPRVQTSQGTLLKSNSFHSTNAPTVKLDDEVVLQKQKSARESASIDIKEGPVRLIGKSMSFKSVNPGRLNPSESKVKMLSPKFSHGHDVKGSKQAKERNLLERKNSFKTERSMVGSVTGNATVSTLRGDKRVAPYGESFSLTSVSNNHEPKGVQSDRKLSTLSKSNSLVTRRGSEMPFPLGETRGQSSSHGVVGASLSNGISSTCNPSSSTFTAERPFCNTNESLPDVLPRPTESTNLGERMKESSINHSRTNIVAGGRSAPCQKSKEIGSSNVENSQPLLGDASASRSLKDVDKGNKLKAAIEAAMLKKPGIYRKNKMPDQSDELSTSTTSLNCGTRPQDHQSTSINSRNNVSAEEVRERQAQLRNSAAESCEQTTANNMKHLSSLPSEAATLKIGDLNPMEPSDRKLFIRDSPSNDIPVVSVLLKMSVIPEHEYIWQGGFEVQKCGKRPELRDGIQAHLSTFASPKVPEVVNTFPPKIILNEVPRLSTWPLQFQEIGVKEDNIALYFFAKDLDSYEKSYKSLLDTMMRSDLALKGSFDGVELLIFPSNHLPEKSQRWNTLYFLWGVFRGKKAHCLQDVSASPKKYSTARYPPTATISLPESQCPLDGDLPTCPKACNLALASRCPGPALMESPVLSTQTTKVGFDINASSLDLKDQHTQVNAGQDYRFDATSLPRIQTTNAVSFQETRLTSTPLEDNVDAESKLDIKPQLSVQAAGTISGLKKIDKIPMYLGNATDHQQVSFSSSEIHGRDNSSENQVKYERTLKEEEGSLDTKSVQWRHQTMSDWTMKENNNSQYNHGKRLHEDSTWNNVNNELLDGGFASKKQKTDCSRLSVHDRSRDINPLRGDSFGSTHDVGTSFAIKEEIGKGACVETEVSRNNIGSAERYLFPFGPRPVKDLNSGVKFFQDDIRIPEPNLELALGADMKPSKQGMMLPFSLGKVNLKDDHQEKAATKEEEEEEDDDSASLSLSLAFPFLDKVKGTGKPVSTPQQVLPDRQHVNTSLLLFEGLSEK</sequence>
<evidence type="ECO:0000256" key="2">
    <source>
        <dbReference type="ARBA" id="ARBA00022692"/>
    </source>
</evidence>
<proteinExistence type="predicted"/>
<dbReference type="GO" id="GO:0009737">
    <property type="term" value="P:response to abscisic acid"/>
    <property type="evidence" value="ECO:0007669"/>
    <property type="project" value="TreeGrafter"/>
</dbReference>
<organism evidence="13 14">
    <name type="scientific">Rhododendron griersonianum</name>
    <dbReference type="NCBI Taxonomy" id="479676"/>
    <lineage>
        <taxon>Eukaryota</taxon>
        <taxon>Viridiplantae</taxon>
        <taxon>Streptophyta</taxon>
        <taxon>Embryophyta</taxon>
        <taxon>Tracheophyta</taxon>
        <taxon>Spermatophyta</taxon>
        <taxon>Magnoliopsida</taxon>
        <taxon>eudicotyledons</taxon>
        <taxon>Gunneridae</taxon>
        <taxon>Pentapetalae</taxon>
        <taxon>asterids</taxon>
        <taxon>Ericales</taxon>
        <taxon>Ericaceae</taxon>
        <taxon>Ericoideae</taxon>
        <taxon>Rhodoreae</taxon>
        <taxon>Rhododendron</taxon>
    </lineage>
</organism>
<comment type="subcellular location">
    <subcellularLocation>
        <location evidence="1">Membrane</location>
        <topology evidence="1">Multi-pass membrane protein</topology>
    </subcellularLocation>
</comment>
<dbReference type="Pfam" id="PF12430">
    <property type="entry name" value="ABA_GPCR"/>
    <property type="match status" value="1"/>
</dbReference>
<dbReference type="Gene3D" id="3.30.40.10">
    <property type="entry name" value="Zinc/RING finger domain, C3HC4 (zinc finger)"/>
    <property type="match status" value="1"/>
</dbReference>
<evidence type="ECO:0000313" key="13">
    <source>
        <dbReference type="EMBL" id="KAG5559069.1"/>
    </source>
</evidence>
<dbReference type="GO" id="GO:0010427">
    <property type="term" value="F:abscisic acid binding"/>
    <property type="evidence" value="ECO:0007669"/>
    <property type="project" value="TreeGrafter"/>
</dbReference>
<evidence type="ECO:0000256" key="8">
    <source>
        <dbReference type="PROSITE-ProRule" id="PRU00146"/>
    </source>
</evidence>
<evidence type="ECO:0000256" key="3">
    <source>
        <dbReference type="ARBA" id="ARBA00022723"/>
    </source>
</evidence>
<feature type="compositionally biased region" description="Polar residues" evidence="10">
    <location>
        <begin position="1113"/>
        <end position="1122"/>
    </location>
</feature>
<feature type="region of interest" description="Disordered" evidence="10">
    <location>
        <begin position="934"/>
        <end position="974"/>
    </location>
</feature>
<keyword evidence="14" id="KW-1185">Reference proteome</keyword>
<evidence type="ECO:0000256" key="1">
    <source>
        <dbReference type="ARBA" id="ARBA00004141"/>
    </source>
</evidence>
<dbReference type="EMBL" id="JACTNZ010000003">
    <property type="protein sequence ID" value="KAG5559069.1"/>
    <property type="molecule type" value="Genomic_DNA"/>
</dbReference>
<feature type="domain" description="PHD-type" evidence="12">
    <location>
        <begin position="765"/>
        <end position="816"/>
    </location>
</feature>
<feature type="compositionally biased region" description="Polar residues" evidence="10">
    <location>
        <begin position="957"/>
        <end position="974"/>
    </location>
</feature>
<feature type="compositionally biased region" description="Polar residues" evidence="10">
    <location>
        <begin position="830"/>
        <end position="842"/>
    </location>
</feature>
<dbReference type="InterPro" id="IPR019787">
    <property type="entry name" value="Znf_PHD-finger"/>
</dbReference>
<keyword evidence="7 11" id="KW-0472">Membrane</keyword>
<feature type="compositionally biased region" description="Polar residues" evidence="10">
    <location>
        <begin position="1222"/>
        <end position="1232"/>
    </location>
</feature>
<feature type="region of interest" description="Disordered" evidence="10">
    <location>
        <begin position="1093"/>
        <end position="1147"/>
    </location>
</feature>
<feature type="coiled-coil region" evidence="9">
    <location>
        <begin position="263"/>
        <end position="290"/>
    </location>
</feature>
<feature type="region of interest" description="Disordered" evidence="10">
    <location>
        <begin position="1901"/>
        <end position="1920"/>
    </location>
</feature>
<feature type="compositionally biased region" description="Polar residues" evidence="10">
    <location>
        <begin position="1278"/>
        <end position="1307"/>
    </location>
</feature>
<feature type="transmembrane region" description="Helical" evidence="11">
    <location>
        <begin position="170"/>
        <end position="191"/>
    </location>
</feature>
<feature type="compositionally biased region" description="Polar residues" evidence="10">
    <location>
        <begin position="591"/>
        <end position="612"/>
    </location>
</feature>